<keyword evidence="2" id="KW-0496">Mitochondrion</keyword>
<keyword evidence="1" id="KW-1133">Transmembrane helix</keyword>
<feature type="transmembrane region" description="Helical" evidence="1">
    <location>
        <begin position="88"/>
        <end position="110"/>
    </location>
</feature>
<dbReference type="EMBL" id="AP017664">
    <property type="protein sequence ID" value="BAV82496.1"/>
    <property type="molecule type" value="Genomic_DNA"/>
</dbReference>
<keyword evidence="1" id="KW-0812">Transmembrane</keyword>
<sequence>MTLSRRLYSDLIVFSLFFSIIFCFFCSVVDTIISFWVFLELCGLSIIPSFFYSGGNSIYGFYSSLLTYVIMSGLSSVLLVSGILFSSLYYFIFFGFLLKFGLFPFSLWLYRVFSNSNWIFIFLFSVVLKFPILFFCFIFQSFGLHLVYLDCSLTLLMCAIFFWFFSCDWEFIWCHISLSSVATLFVACFCSSIEVCFFIYFYYFIWATLCIFYFYWVGGESSFFGNFWVLCFLLLVTPFSLPLFYKLSVCTAIFYSSFYLLFIWCLYSFSEQYFLYKLCSNYLYSGVYNYWVS</sequence>
<evidence type="ECO:0000313" key="3">
    <source>
        <dbReference type="EMBL" id="BAV82496.1"/>
    </source>
</evidence>
<dbReference type="EMBL" id="AF314223">
    <property type="protein sequence ID" value="AAK51338.1"/>
    <property type="molecule type" value="Genomic_DNA"/>
</dbReference>
<feature type="transmembrane region" description="Helical" evidence="1">
    <location>
        <begin position="223"/>
        <end position="245"/>
    </location>
</feature>
<evidence type="ECO:0000313" key="2">
    <source>
        <dbReference type="EMBL" id="AAK51338.1"/>
    </source>
</evidence>
<feature type="transmembrane region" description="Helical" evidence="1">
    <location>
        <begin position="252"/>
        <end position="270"/>
    </location>
</feature>
<dbReference type="CTD" id="4536"/>
<feature type="transmembrane region" description="Helical" evidence="1">
    <location>
        <begin position="12"/>
        <end position="39"/>
    </location>
</feature>
<proteinExistence type="predicted"/>
<feature type="transmembrane region" description="Helical" evidence="1">
    <location>
        <begin position="116"/>
        <end position="139"/>
    </location>
</feature>
<reference evidence="3" key="2">
    <citation type="submission" date="2016-10" db="EMBL/GenBank/DDBJ databases">
        <title>Complete mitochondrial genomes of 50 helminths species.</title>
        <authorList>
            <person name="Kikuchi T."/>
            <person name="Holroyd N."/>
            <person name="Berriman M."/>
        </authorList>
    </citation>
    <scope>NUCLEOTIDE SEQUENCE</scope>
</reference>
<feature type="transmembrane region" description="Helical" evidence="1">
    <location>
        <begin position="197"/>
        <end position="217"/>
    </location>
</feature>
<gene>
    <name evidence="2" type="primary">nad2</name>
    <name evidence="3" type="synonym">ND2</name>
</gene>
<organism evidence="2">
    <name type="scientific">Hymenolepis diminuta</name>
    <name type="common">Rat tapeworm</name>
    <dbReference type="NCBI Taxonomy" id="6216"/>
    <lineage>
        <taxon>Eukaryota</taxon>
        <taxon>Metazoa</taxon>
        <taxon>Spiralia</taxon>
        <taxon>Lophotrochozoa</taxon>
        <taxon>Platyhelminthes</taxon>
        <taxon>Cestoda</taxon>
        <taxon>Eucestoda</taxon>
        <taxon>Cyclophyllidea</taxon>
        <taxon>Hymenolepididae</taxon>
        <taxon>Hymenolepis</taxon>
    </lineage>
</organism>
<feature type="transmembrane region" description="Helical" evidence="1">
    <location>
        <begin position="171"/>
        <end position="190"/>
    </location>
</feature>
<accession>Q958I4</accession>
<dbReference type="GeneID" id="803225"/>
<keyword evidence="1" id="KW-0472">Membrane</keyword>
<dbReference type="AlphaFoldDB" id="Q958I4"/>
<protein>
    <submittedName>
        <fullName evidence="2">NADH dehydrogenase subunit 2</fullName>
    </submittedName>
</protein>
<reference evidence="2" key="1">
    <citation type="journal article" date="2001" name="Mol. Biol. Evol.">
        <title>Complete sequence of the mitochondrial genome of the tapeworm Hymenolepis diminuta: gene arrangements indicate that Platyhelminths are Eutrochozoans.</title>
        <authorList>
            <person name="von Nickisch-Rosenegk M."/>
            <person name="Brown W.M."/>
            <person name="Boore J.L."/>
        </authorList>
    </citation>
    <scope>NUCLEOTIDE SEQUENCE</scope>
</reference>
<evidence type="ECO:0000256" key="1">
    <source>
        <dbReference type="SAM" id="Phobius"/>
    </source>
</evidence>
<geneLocation type="mitochondrion" evidence="2"/>
<name>Q958I4_HYMDI</name>
<feature type="transmembrane region" description="Helical" evidence="1">
    <location>
        <begin position="59"/>
        <end position="81"/>
    </location>
</feature>
<dbReference type="RefSeq" id="NP_114378.1">
    <property type="nucleotide sequence ID" value="NC_002767.1"/>
</dbReference>
<feature type="transmembrane region" description="Helical" evidence="1">
    <location>
        <begin position="146"/>
        <end position="165"/>
    </location>
</feature>